<dbReference type="SUPFAM" id="SSF55811">
    <property type="entry name" value="Nudix"/>
    <property type="match status" value="1"/>
</dbReference>
<keyword evidence="5" id="KW-1185">Reference proteome</keyword>
<dbReference type="InterPro" id="IPR015797">
    <property type="entry name" value="NUDIX_hydrolase-like_dom_sf"/>
</dbReference>
<proteinExistence type="predicted"/>
<dbReference type="CDD" id="cd04667">
    <property type="entry name" value="NUDIX_Hydrolase"/>
    <property type="match status" value="1"/>
</dbReference>
<gene>
    <name evidence="4" type="ORF">PDMSB3_2526</name>
</gene>
<name>A0A5Q4ZE42_9BURK</name>
<dbReference type="EMBL" id="LR699553">
    <property type="protein sequence ID" value="VVD28982.1"/>
    <property type="molecule type" value="Genomic_DNA"/>
</dbReference>
<keyword evidence="2" id="KW-0378">Hydrolase</keyword>
<evidence type="ECO:0000256" key="2">
    <source>
        <dbReference type="ARBA" id="ARBA00022801"/>
    </source>
</evidence>
<evidence type="ECO:0000259" key="3">
    <source>
        <dbReference type="PROSITE" id="PS51462"/>
    </source>
</evidence>
<dbReference type="KEGG" id="pdio:PDMSB3_2526"/>
<dbReference type="PANTHER" id="PTHR43046">
    <property type="entry name" value="GDP-MANNOSE MANNOSYL HYDROLASE"/>
    <property type="match status" value="1"/>
</dbReference>
<accession>A0A5Q4ZE42</accession>
<evidence type="ECO:0000256" key="1">
    <source>
        <dbReference type="ARBA" id="ARBA00001946"/>
    </source>
</evidence>
<dbReference type="InterPro" id="IPR000086">
    <property type="entry name" value="NUDIX_hydrolase_dom"/>
</dbReference>
<comment type="cofactor">
    <cofactor evidence="1">
        <name>Mg(2+)</name>
        <dbReference type="ChEBI" id="CHEBI:18420"/>
    </cofactor>
</comment>
<dbReference type="AlphaFoldDB" id="A0A5Q4ZE42"/>
<organism evidence="4 5">
    <name type="scientific">Paraburkholderia dioscoreae</name>
    <dbReference type="NCBI Taxonomy" id="2604047"/>
    <lineage>
        <taxon>Bacteria</taxon>
        <taxon>Pseudomonadati</taxon>
        <taxon>Pseudomonadota</taxon>
        <taxon>Betaproteobacteria</taxon>
        <taxon>Burkholderiales</taxon>
        <taxon>Burkholderiaceae</taxon>
        <taxon>Paraburkholderia</taxon>
    </lineage>
</organism>
<dbReference type="PROSITE" id="PS51462">
    <property type="entry name" value="NUDIX"/>
    <property type="match status" value="1"/>
</dbReference>
<evidence type="ECO:0000313" key="4">
    <source>
        <dbReference type="EMBL" id="VVD28982.1"/>
    </source>
</evidence>
<dbReference type="Proteomes" id="UP000325811">
    <property type="component" value="Chromosome I"/>
</dbReference>
<feature type="domain" description="Nudix hydrolase" evidence="3">
    <location>
        <begin position="1"/>
        <end position="122"/>
    </location>
</feature>
<evidence type="ECO:0000313" key="5">
    <source>
        <dbReference type="Proteomes" id="UP000325811"/>
    </source>
</evidence>
<dbReference type="RefSeq" id="WP_051059009.1">
    <property type="nucleotide sequence ID" value="NZ_LR699553.1"/>
</dbReference>
<dbReference type="Pfam" id="PF00293">
    <property type="entry name" value="NUDIX"/>
    <property type="match status" value="1"/>
</dbReference>
<dbReference type="Gene3D" id="3.90.79.10">
    <property type="entry name" value="Nucleoside Triphosphate Pyrophosphohydrolase"/>
    <property type="match status" value="1"/>
</dbReference>
<reference evidence="4 5" key="1">
    <citation type="submission" date="2019-08" db="EMBL/GenBank/DDBJ databases">
        <authorList>
            <person name="Herpell B J."/>
        </authorList>
    </citation>
    <scope>NUCLEOTIDE SEQUENCE [LARGE SCALE GENOMIC DNA]</scope>
    <source>
        <strain evidence="5">Msb3</strain>
    </source>
</reference>
<sequence length="134" mass="15030">MKDRSTVICIRDGRILLVARTRLAWPSRWSLPGGTIKISESPLEAALRELKEETSIVQSRLDYLFQFGGLAKRHHVFVADLAPDVSPEPCNEISRCDWFSPTEIAALPASIPTRAIVELFLSWHGAKVMRGEQC</sequence>
<protein>
    <submittedName>
        <fullName evidence="4">ADP-ribose pyrophosphatase</fullName>
    </submittedName>
</protein>
<dbReference type="GO" id="GO:0016787">
    <property type="term" value="F:hydrolase activity"/>
    <property type="evidence" value="ECO:0007669"/>
    <property type="project" value="UniProtKB-KW"/>
</dbReference>
<dbReference type="PANTHER" id="PTHR43046:SF2">
    <property type="entry name" value="8-OXO-DGTP DIPHOSPHATASE-RELATED"/>
    <property type="match status" value="1"/>
</dbReference>